<organism evidence="3 4">
    <name type="scientific">Pleodorina starrii</name>
    <dbReference type="NCBI Taxonomy" id="330485"/>
    <lineage>
        <taxon>Eukaryota</taxon>
        <taxon>Viridiplantae</taxon>
        <taxon>Chlorophyta</taxon>
        <taxon>core chlorophytes</taxon>
        <taxon>Chlorophyceae</taxon>
        <taxon>CS clade</taxon>
        <taxon>Chlamydomonadales</taxon>
        <taxon>Volvocaceae</taxon>
        <taxon>Pleodorina</taxon>
    </lineage>
</organism>
<evidence type="ECO:0000256" key="1">
    <source>
        <dbReference type="SAM" id="MobiDB-lite"/>
    </source>
</evidence>
<dbReference type="EMBL" id="BRXU01000035">
    <property type="protein sequence ID" value="GLC60554.1"/>
    <property type="molecule type" value="Genomic_DNA"/>
</dbReference>
<comment type="caution">
    <text evidence="3">The sequence shown here is derived from an EMBL/GenBank/DDBJ whole genome shotgun (WGS) entry which is preliminary data.</text>
</comment>
<sequence length="696" mass="73939">MSPTNSSAQIHILGKKDCMKPQVSSPSCTGAMAAARGSRRCPQAGGRTPDHDRRSPLHSRTDTPAMAALLLVAICAGACAANAKPSDDIVVPLMGTLLYRTTRPEAKWVLSVDDDSNYRLPGQPVNSDSGLGIPPGSVVTLDCKLPSQSATSCSAVSDPRVVAAAAPMPTTNMTLRLLVMVVNLTASAACEARPGAPLQEVKDAFLAPGGYADYFGNCSYGKMVLDRDALTVVSTPIACNQVIMNCNEDAIATYARRKIPKGPVINAPYDHLVYVLPKDFGPACGWSGLAELPGAQTWFTSDSQGIFGKGTVMQELIHNFGLYHGWKDGVEYEDLSSAMGFGDGCPSAPELWRLGWATPLAQLSVTRLVSRAYRTFILPATYLGPTGVMIKVQPDWLGAAYIKNLYLALRIRAAGDAALLAEFDGKLSIHELDKEVDNDFLSYGDPRVSIIGVVHPSSSLVLFNYRLHIIAGEIVNDNTSMIVKLCRFFTGPNECVDPPSPPPPPPRPPSPPPPNPPLPPSPSPPPSPQPLPPSPPPRPPPPSPKPLPPSPRPPKPPPPSPPPPKPPPPPPPKSPPPPRLPPPRPPPPSPKPPPPSPPPPKPPPPSPPPPRPPPPRQPPPRPPPPQPPPPRPPPPRPPPPRPPPPRPPPPRPPPPVKSPPPSKPKPPPPKEKASPPPVIGKKSPKPPPPKPPRRPR</sequence>
<gene>
    <name evidence="3" type="primary">PLESTBF000797</name>
    <name evidence="3" type="ORF">PLESTB_001626200</name>
</gene>
<evidence type="ECO:0000259" key="2">
    <source>
        <dbReference type="Pfam" id="PF05548"/>
    </source>
</evidence>
<feature type="region of interest" description="Disordered" evidence="1">
    <location>
        <begin position="496"/>
        <end position="696"/>
    </location>
</feature>
<reference evidence="3 4" key="1">
    <citation type="journal article" date="2023" name="Commun. Biol.">
        <title>Reorganization of the ancestral sex-determining regions during the evolution of trioecy in Pleodorina starrii.</title>
        <authorList>
            <person name="Takahashi K."/>
            <person name="Suzuki S."/>
            <person name="Kawai-Toyooka H."/>
            <person name="Yamamoto K."/>
            <person name="Hamaji T."/>
            <person name="Ootsuki R."/>
            <person name="Yamaguchi H."/>
            <person name="Kawachi M."/>
            <person name="Higashiyama T."/>
            <person name="Nozaki H."/>
        </authorList>
    </citation>
    <scope>NUCLEOTIDE SEQUENCE [LARGE SCALE GENOMIC DNA]</scope>
    <source>
        <strain evidence="3 4">NIES-4479</strain>
    </source>
</reference>
<feature type="compositionally biased region" description="Basic and acidic residues" evidence="1">
    <location>
        <begin position="48"/>
        <end position="60"/>
    </location>
</feature>
<feature type="domain" description="Peptidase M11 gametolysin" evidence="2">
    <location>
        <begin position="176"/>
        <end position="462"/>
    </location>
</feature>
<evidence type="ECO:0000313" key="4">
    <source>
        <dbReference type="Proteomes" id="UP001165080"/>
    </source>
</evidence>
<feature type="compositionally biased region" description="Pro residues" evidence="1">
    <location>
        <begin position="498"/>
        <end position="667"/>
    </location>
</feature>
<dbReference type="PRINTS" id="PR01217">
    <property type="entry name" value="PRICHEXTENSN"/>
</dbReference>
<name>A0A9W6F8R7_9CHLO</name>
<proteinExistence type="predicted"/>
<dbReference type="Proteomes" id="UP001165080">
    <property type="component" value="Unassembled WGS sequence"/>
</dbReference>
<dbReference type="SUPFAM" id="SSF55486">
    <property type="entry name" value="Metalloproteases ('zincins'), catalytic domain"/>
    <property type="match status" value="1"/>
</dbReference>
<dbReference type="Pfam" id="PF05548">
    <property type="entry name" value="Peptidase_M11"/>
    <property type="match status" value="1"/>
</dbReference>
<feature type="region of interest" description="Disordered" evidence="1">
    <location>
        <begin position="29"/>
        <end position="60"/>
    </location>
</feature>
<dbReference type="AlphaFoldDB" id="A0A9W6F8R7"/>
<dbReference type="InterPro" id="IPR008752">
    <property type="entry name" value="Peptidase_M11"/>
</dbReference>
<accession>A0A9W6F8R7</accession>
<keyword evidence="4" id="KW-1185">Reference proteome</keyword>
<evidence type="ECO:0000313" key="3">
    <source>
        <dbReference type="EMBL" id="GLC60554.1"/>
    </source>
</evidence>
<protein>
    <recommendedName>
        <fullName evidence="2">Peptidase M11 gametolysin domain-containing protein</fullName>
    </recommendedName>
</protein>